<dbReference type="OrthoDB" id="9803892at2"/>
<evidence type="ECO:0000313" key="3">
    <source>
        <dbReference type="Proteomes" id="UP000180235"/>
    </source>
</evidence>
<dbReference type="KEGG" id="glt:GlitD10_0354"/>
<protein>
    <submittedName>
        <fullName evidence="2">Nucleoside-diphosphate-sugar epimerase</fullName>
    </submittedName>
</protein>
<organism evidence="2 3">
    <name type="scientific">Gloeomargarita lithophora Alchichica-D10</name>
    <dbReference type="NCBI Taxonomy" id="1188229"/>
    <lineage>
        <taxon>Bacteria</taxon>
        <taxon>Bacillati</taxon>
        <taxon>Cyanobacteriota</taxon>
        <taxon>Cyanophyceae</taxon>
        <taxon>Gloeomargaritales</taxon>
        <taxon>Gloeomargaritaceae</taxon>
        <taxon>Gloeomargarita</taxon>
    </lineage>
</organism>
<dbReference type="STRING" id="1188229.GlitD10_0354"/>
<dbReference type="PANTHER" id="PTHR15020">
    <property type="entry name" value="FLAVIN REDUCTASE-RELATED"/>
    <property type="match status" value="1"/>
</dbReference>
<keyword evidence="3" id="KW-1185">Reference proteome</keyword>
<dbReference type="InterPro" id="IPR036291">
    <property type="entry name" value="NAD(P)-bd_dom_sf"/>
</dbReference>
<dbReference type="CDD" id="cd05243">
    <property type="entry name" value="SDR_a5"/>
    <property type="match status" value="1"/>
</dbReference>
<feature type="domain" description="NAD(P)-binding" evidence="1">
    <location>
        <begin position="7"/>
        <end position="191"/>
    </location>
</feature>
<dbReference type="Gene3D" id="3.40.50.720">
    <property type="entry name" value="NAD(P)-binding Rossmann-like Domain"/>
    <property type="match status" value="1"/>
</dbReference>
<dbReference type="EMBL" id="CP017675">
    <property type="protein sequence ID" value="APB32664.1"/>
    <property type="molecule type" value="Genomic_DNA"/>
</dbReference>
<dbReference type="AlphaFoldDB" id="A0A1J0A9Q1"/>
<evidence type="ECO:0000259" key="1">
    <source>
        <dbReference type="Pfam" id="PF13460"/>
    </source>
</evidence>
<dbReference type="Proteomes" id="UP000180235">
    <property type="component" value="Chromosome"/>
</dbReference>
<proteinExistence type="predicted"/>
<dbReference type="PANTHER" id="PTHR15020:SF42">
    <property type="entry name" value="NAD(P)-BINDING DOMAIN-CONTAINING PROTEIN"/>
    <property type="match status" value="1"/>
</dbReference>
<accession>A0A1J0A9Q1</accession>
<name>A0A1J0A9Q1_9CYAN</name>
<dbReference type="RefSeq" id="WP_071453361.1">
    <property type="nucleotide sequence ID" value="NZ_CP017675.1"/>
</dbReference>
<dbReference type="SUPFAM" id="SSF51735">
    <property type="entry name" value="NAD(P)-binding Rossmann-fold domains"/>
    <property type="match status" value="1"/>
</dbReference>
<gene>
    <name evidence="2" type="ORF">GlitD10_0354</name>
</gene>
<reference evidence="2 3" key="1">
    <citation type="submission" date="2016-10" db="EMBL/GenBank/DDBJ databases">
        <title>Description of Gloeomargarita lithophora gen. nov., sp. nov., a thylakoid-bearing basal-branching cyanobacterium with intracellular carbonates, and proposal for Gloeomargaritales ord. nov.</title>
        <authorList>
            <person name="Moreira D."/>
            <person name="Tavera R."/>
            <person name="Benzerara K."/>
            <person name="Skouri-Panet F."/>
            <person name="Couradeau E."/>
            <person name="Gerard E."/>
            <person name="Loussert C."/>
            <person name="Novelo E."/>
            <person name="Zivanovic Y."/>
            <person name="Lopez-Garcia P."/>
        </authorList>
    </citation>
    <scope>NUCLEOTIDE SEQUENCE [LARGE SCALE GENOMIC DNA]</scope>
    <source>
        <strain evidence="2 3">D10</strain>
    </source>
</reference>
<evidence type="ECO:0000313" key="2">
    <source>
        <dbReference type="EMBL" id="APB32664.1"/>
    </source>
</evidence>
<dbReference type="Pfam" id="PF13460">
    <property type="entry name" value="NAD_binding_10"/>
    <property type="match status" value="1"/>
</dbReference>
<dbReference type="InterPro" id="IPR016040">
    <property type="entry name" value="NAD(P)-bd_dom"/>
</dbReference>
<sequence>MQAFVAGATGATGRRIVEELVKRDIPVRAGVRDLERGRKLLPLLVELVPLDVTNPDSLRQAVAGSTVILCATGARPSWNVAEPWAVDCCGTQNLVDVAKAQRIDQFVLVSSLCVSQLFHPLNLFWFILYWKKQAELYLQHSGLDYTIVRPGGLSNENIPGGLVIQGADSLFEGRISRQRVAQVCVEALYQPAARQKIVEIVTRPEQPWSTPESWFSQVAIACHQ</sequence>